<gene>
    <name evidence="2" type="ORF">CLV37_106314</name>
</gene>
<proteinExistence type="predicted"/>
<keyword evidence="1" id="KW-0472">Membrane</keyword>
<keyword evidence="1" id="KW-0812">Transmembrane</keyword>
<keyword evidence="3" id="KW-1185">Reference proteome</keyword>
<accession>A0A2T0R436</accession>
<keyword evidence="1" id="KW-1133">Transmembrane helix</keyword>
<comment type="caution">
    <text evidence="2">The sequence shown here is derived from an EMBL/GenBank/DDBJ whole genome shotgun (WGS) entry which is preliminary data.</text>
</comment>
<dbReference type="AlphaFoldDB" id="A0A2T0R436"/>
<evidence type="ECO:0008006" key="4">
    <source>
        <dbReference type="Google" id="ProtNLM"/>
    </source>
</evidence>
<feature type="transmembrane region" description="Helical" evidence="1">
    <location>
        <begin position="21"/>
        <end position="44"/>
    </location>
</feature>
<sequence>MLLVPSASPPKLPTLPPRPPLLTAIVVLVGFEVLLLLAGAVYLVHGLVVEGSSAPVAVVSLVALALLFAAGLGFCGWGLLRRSAWARSPVVVWQVLQVAAGVPAFSGGSPWTGIVLVLPAVVVGVGLFTPRVSQQVGR</sequence>
<reference evidence="2 3" key="1">
    <citation type="submission" date="2018-03" db="EMBL/GenBank/DDBJ databases">
        <title>Genomic Encyclopedia of Archaeal and Bacterial Type Strains, Phase II (KMG-II): from individual species to whole genera.</title>
        <authorList>
            <person name="Goeker M."/>
        </authorList>
    </citation>
    <scope>NUCLEOTIDE SEQUENCE [LARGE SCALE GENOMIC DNA]</scope>
    <source>
        <strain evidence="2 3">DSM 19711</strain>
    </source>
</reference>
<evidence type="ECO:0000313" key="2">
    <source>
        <dbReference type="EMBL" id="PRY14753.1"/>
    </source>
</evidence>
<dbReference type="Proteomes" id="UP000238083">
    <property type="component" value="Unassembled WGS sequence"/>
</dbReference>
<evidence type="ECO:0000256" key="1">
    <source>
        <dbReference type="SAM" id="Phobius"/>
    </source>
</evidence>
<protein>
    <recommendedName>
        <fullName evidence="4">Integral membrane protein</fullName>
    </recommendedName>
</protein>
<dbReference type="EMBL" id="PVZF01000006">
    <property type="protein sequence ID" value="PRY14753.1"/>
    <property type="molecule type" value="Genomic_DNA"/>
</dbReference>
<organism evidence="2 3">
    <name type="scientific">Kineococcus rhizosphaerae</name>
    <dbReference type="NCBI Taxonomy" id="559628"/>
    <lineage>
        <taxon>Bacteria</taxon>
        <taxon>Bacillati</taxon>
        <taxon>Actinomycetota</taxon>
        <taxon>Actinomycetes</taxon>
        <taxon>Kineosporiales</taxon>
        <taxon>Kineosporiaceae</taxon>
        <taxon>Kineococcus</taxon>
    </lineage>
</organism>
<name>A0A2T0R436_9ACTN</name>
<feature type="transmembrane region" description="Helical" evidence="1">
    <location>
        <begin position="111"/>
        <end position="129"/>
    </location>
</feature>
<evidence type="ECO:0000313" key="3">
    <source>
        <dbReference type="Proteomes" id="UP000238083"/>
    </source>
</evidence>
<feature type="transmembrane region" description="Helical" evidence="1">
    <location>
        <begin position="56"/>
        <end position="77"/>
    </location>
</feature>